<dbReference type="SUPFAM" id="SSF54995">
    <property type="entry name" value="Ribosomal protein S6"/>
    <property type="match status" value="1"/>
</dbReference>
<dbReference type="GO" id="GO:0006412">
    <property type="term" value="P:translation"/>
    <property type="evidence" value="ECO:0007669"/>
    <property type="project" value="InterPro"/>
</dbReference>
<dbReference type="GO" id="GO:0005840">
    <property type="term" value="C:ribosome"/>
    <property type="evidence" value="ECO:0007669"/>
    <property type="project" value="InterPro"/>
</dbReference>
<proteinExistence type="inferred from homology"/>
<comment type="similarity">
    <text evidence="1">Belongs to the bacterial ribosomal protein bS6 family.</text>
</comment>
<dbReference type="EMBL" id="HBEG01029795">
    <property type="protein sequence ID" value="CAD8366988.1"/>
    <property type="molecule type" value="Transcribed_RNA"/>
</dbReference>
<sequence>MVFYETYLLVHGRFSVHETRLLIREASRAVVERDGAVFRIMDLGWRHTAQPVVKKRVGKFHFGRWYSMTWGGPPTVTLELRDMFQHNTGVLRHITQKLRFPKDTMFPRSTYYPLLRPDERLTPPMTHHTLMGGTGDTR</sequence>
<dbReference type="Gene3D" id="3.30.70.60">
    <property type="match status" value="1"/>
</dbReference>
<evidence type="ECO:0000313" key="2">
    <source>
        <dbReference type="EMBL" id="CAD8366988.1"/>
    </source>
</evidence>
<dbReference type="InterPro" id="IPR014717">
    <property type="entry name" value="Transl_elong_EF1B/ribsomal_bS6"/>
</dbReference>
<dbReference type="GO" id="GO:0003735">
    <property type="term" value="F:structural constituent of ribosome"/>
    <property type="evidence" value="ECO:0007669"/>
    <property type="project" value="InterPro"/>
</dbReference>
<evidence type="ECO:0008006" key="3">
    <source>
        <dbReference type="Google" id="ProtNLM"/>
    </source>
</evidence>
<gene>
    <name evidence="2" type="ORF">PBAH0796_LOCUS18168</name>
</gene>
<dbReference type="Pfam" id="PF01250">
    <property type="entry name" value="Ribosomal_S6"/>
    <property type="match status" value="1"/>
</dbReference>
<evidence type="ECO:0000256" key="1">
    <source>
        <dbReference type="ARBA" id="ARBA00009512"/>
    </source>
</evidence>
<accession>A0A7S0AKK1</accession>
<reference evidence="2" key="1">
    <citation type="submission" date="2021-01" db="EMBL/GenBank/DDBJ databases">
        <authorList>
            <person name="Corre E."/>
            <person name="Pelletier E."/>
            <person name="Niang G."/>
            <person name="Scheremetjew M."/>
            <person name="Finn R."/>
            <person name="Kale V."/>
            <person name="Holt S."/>
            <person name="Cochrane G."/>
            <person name="Meng A."/>
            <person name="Brown T."/>
            <person name="Cohen L."/>
        </authorList>
    </citation>
    <scope>NUCLEOTIDE SEQUENCE</scope>
    <source>
        <strain evidence="2">Pbaha01</strain>
    </source>
</reference>
<dbReference type="InterPro" id="IPR000529">
    <property type="entry name" value="Ribosomal_bS6"/>
</dbReference>
<name>A0A7S0AKK1_9DINO</name>
<dbReference type="InterPro" id="IPR035980">
    <property type="entry name" value="Ribosomal_bS6_sf"/>
</dbReference>
<organism evidence="2">
    <name type="scientific">Pyrodinium bahamense</name>
    <dbReference type="NCBI Taxonomy" id="73915"/>
    <lineage>
        <taxon>Eukaryota</taxon>
        <taxon>Sar</taxon>
        <taxon>Alveolata</taxon>
        <taxon>Dinophyceae</taxon>
        <taxon>Gonyaulacales</taxon>
        <taxon>Pyrocystaceae</taxon>
        <taxon>Pyrodinium</taxon>
    </lineage>
</organism>
<protein>
    <recommendedName>
        <fullName evidence="3">Ribosomal protein S6</fullName>
    </recommendedName>
</protein>
<dbReference type="AlphaFoldDB" id="A0A7S0AKK1"/>
<dbReference type="GO" id="GO:0019843">
    <property type="term" value="F:rRNA binding"/>
    <property type="evidence" value="ECO:0007669"/>
    <property type="project" value="InterPro"/>
</dbReference>